<dbReference type="AlphaFoldDB" id="A0A518DQL2"/>
<organism evidence="1 2">
    <name type="scientific">Lignipirellula cremea</name>
    <dbReference type="NCBI Taxonomy" id="2528010"/>
    <lineage>
        <taxon>Bacteria</taxon>
        <taxon>Pseudomonadati</taxon>
        <taxon>Planctomycetota</taxon>
        <taxon>Planctomycetia</taxon>
        <taxon>Pirellulales</taxon>
        <taxon>Pirellulaceae</taxon>
        <taxon>Lignipirellula</taxon>
    </lineage>
</organism>
<protein>
    <recommendedName>
        <fullName evidence="3">ATPase AAA-type core domain-containing protein</fullName>
    </recommendedName>
</protein>
<dbReference type="OrthoDB" id="259391at2"/>
<dbReference type="KEGG" id="lcre:Pla8534_19160"/>
<gene>
    <name evidence="1" type="ORF">Pla8534_19160</name>
</gene>
<accession>A0A518DQL2</accession>
<sequence>MIALDNNSDDRLLESFEQKLQLIRDRAQSVALRYHTAAYLVGRPGTSKTFTVKEVLNRLDIPFVVRNARMTPMGLFDFLQEHPEHVIVLEPLDVKNARTRSVWKSV</sequence>
<dbReference type="EMBL" id="CP036433">
    <property type="protein sequence ID" value="QDU94130.1"/>
    <property type="molecule type" value="Genomic_DNA"/>
</dbReference>
<evidence type="ECO:0000313" key="2">
    <source>
        <dbReference type="Proteomes" id="UP000317648"/>
    </source>
</evidence>
<reference evidence="1 2" key="1">
    <citation type="submission" date="2019-02" db="EMBL/GenBank/DDBJ databases">
        <title>Deep-cultivation of Planctomycetes and their phenomic and genomic characterization uncovers novel biology.</title>
        <authorList>
            <person name="Wiegand S."/>
            <person name="Jogler M."/>
            <person name="Boedeker C."/>
            <person name="Pinto D."/>
            <person name="Vollmers J."/>
            <person name="Rivas-Marin E."/>
            <person name="Kohn T."/>
            <person name="Peeters S.H."/>
            <person name="Heuer A."/>
            <person name="Rast P."/>
            <person name="Oberbeckmann S."/>
            <person name="Bunk B."/>
            <person name="Jeske O."/>
            <person name="Meyerdierks A."/>
            <person name="Storesund J.E."/>
            <person name="Kallscheuer N."/>
            <person name="Luecker S."/>
            <person name="Lage O.M."/>
            <person name="Pohl T."/>
            <person name="Merkel B.J."/>
            <person name="Hornburger P."/>
            <person name="Mueller R.-W."/>
            <person name="Bruemmer F."/>
            <person name="Labrenz M."/>
            <person name="Spormann A.M."/>
            <person name="Op den Camp H."/>
            <person name="Overmann J."/>
            <person name="Amann R."/>
            <person name="Jetten M.S.M."/>
            <person name="Mascher T."/>
            <person name="Medema M.H."/>
            <person name="Devos D.P."/>
            <person name="Kaster A.-K."/>
            <person name="Ovreas L."/>
            <person name="Rohde M."/>
            <person name="Galperin M.Y."/>
            <person name="Jogler C."/>
        </authorList>
    </citation>
    <scope>NUCLEOTIDE SEQUENCE [LARGE SCALE GENOMIC DNA]</scope>
    <source>
        <strain evidence="1 2">Pla85_3_4</strain>
    </source>
</reference>
<keyword evidence="2" id="KW-1185">Reference proteome</keyword>
<evidence type="ECO:0000313" key="1">
    <source>
        <dbReference type="EMBL" id="QDU94130.1"/>
    </source>
</evidence>
<dbReference type="Proteomes" id="UP000317648">
    <property type="component" value="Chromosome"/>
</dbReference>
<dbReference type="Gene3D" id="3.40.50.300">
    <property type="entry name" value="P-loop containing nucleotide triphosphate hydrolases"/>
    <property type="match status" value="1"/>
</dbReference>
<name>A0A518DQL2_9BACT</name>
<proteinExistence type="predicted"/>
<dbReference type="InterPro" id="IPR027417">
    <property type="entry name" value="P-loop_NTPase"/>
</dbReference>
<evidence type="ECO:0008006" key="3">
    <source>
        <dbReference type="Google" id="ProtNLM"/>
    </source>
</evidence>
<dbReference type="RefSeq" id="WP_145051996.1">
    <property type="nucleotide sequence ID" value="NZ_CP036433.1"/>
</dbReference>